<dbReference type="AlphaFoldDB" id="A0A176S360"/>
<evidence type="ECO:0000313" key="3">
    <source>
        <dbReference type="Proteomes" id="UP000076962"/>
    </source>
</evidence>
<reference evidence="2 3" key="1">
    <citation type="submission" date="2016-05" db="EMBL/GenBank/DDBJ databases">
        <title>Single-cell genome of chain-forming Candidatus Thiomargarita nelsonii and comparison to other large sulfur-oxidizing bacteria.</title>
        <authorList>
            <person name="Winkel M."/>
            <person name="Salman V."/>
            <person name="Woyke T."/>
            <person name="Schulz-Vogt H."/>
            <person name="Richter M."/>
            <person name="Flood B."/>
            <person name="Bailey J."/>
            <person name="Amann R."/>
            <person name="Mussmann M."/>
        </authorList>
    </citation>
    <scope>NUCLEOTIDE SEQUENCE [LARGE SCALE GENOMIC DNA]</scope>
    <source>
        <strain evidence="2 3">THI036</strain>
    </source>
</reference>
<evidence type="ECO:0000313" key="2">
    <source>
        <dbReference type="EMBL" id="OAD22503.1"/>
    </source>
</evidence>
<dbReference type="EMBL" id="LUTY01000907">
    <property type="protein sequence ID" value="OAD22503.1"/>
    <property type="molecule type" value="Genomic_DNA"/>
</dbReference>
<evidence type="ECO:0000259" key="1">
    <source>
        <dbReference type="Pfam" id="PF03781"/>
    </source>
</evidence>
<dbReference type="Gene3D" id="3.90.1580.10">
    <property type="entry name" value="paralog of FGE (formylglycine-generating enzyme)"/>
    <property type="match status" value="1"/>
</dbReference>
<feature type="domain" description="Sulfatase-modifying factor enzyme-like" evidence="1">
    <location>
        <begin position="28"/>
        <end position="65"/>
    </location>
</feature>
<protein>
    <recommendedName>
        <fullName evidence="1">Sulfatase-modifying factor enzyme-like domain-containing protein</fullName>
    </recommendedName>
</protein>
<organism evidence="2 3">
    <name type="scientific">Candidatus Thiomargarita nelsonii</name>
    <dbReference type="NCBI Taxonomy" id="1003181"/>
    <lineage>
        <taxon>Bacteria</taxon>
        <taxon>Pseudomonadati</taxon>
        <taxon>Pseudomonadota</taxon>
        <taxon>Gammaproteobacteria</taxon>
        <taxon>Thiotrichales</taxon>
        <taxon>Thiotrichaceae</taxon>
        <taxon>Thiomargarita</taxon>
    </lineage>
</organism>
<dbReference type="InterPro" id="IPR042095">
    <property type="entry name" value="SUMF_sf"/>
</dbReference>
<accession>A0A176S360</accession>
<keyword evidence="3" id="KW-1185">Reference proteome</keyword>
<dbReference type="Pfam" id="PF03781">
    <property type="entry name" value="FGE-sulfatase"/>
    <property type="match status" value="1"/>
</dbReference>
<feature type="non-terminal residue" evidence="2">
    <location>
        <position position="65"/>
    </location>
</feature>
<proteinExistence type="predicted"/>
<dbReference type="InterPro" id="IPR005532">
    <property type="entry name" value="SUMF_dom"/>
</dbReference>
<dbReference type="Proteomes" id="UP000076962">
    <property type="component" value="Unassembled WGS sequence"/>
</dbReference>
<name>A0A176S360_9GAMM</name>
<gene>
    <name evidence="2" type="ORF">THIOM_001691</name>
</gene>
<dbReference type="InterPro" id="IPR016187">
    <property type="entry name" value="CTDL_fold"/>
</dbReference>
<comment type="caution">
    <text evidence="2">The sequence shown here is derived from an EMBL/GenBank/DDBJ whole genome shotgun (WGS) entry which is preliminary data.</text>
</comment>
<sequence length="65" mass="7383">MLETEITQRDKKQARYQTEDLGKGVLLEMVSIVGGTFTMGSTDYDRLKPPHSVTVQPFYMGKYPV</sequence>
<dbReference type="SUPFAM" id="SSF56436">
    <property type="entry name" value="C-type lectin-like"/>
    <property type="match status" value="1"/>
</dbReference>